<evidence type="ECO:0000256" key="1">
    <source>
        <dbReference type="SAM" id="SignalP"/>
    </source>
</evidence>
<evidence type="ECO:0000313" key="3">
    <source>
        <dbReference type="Proteomes" id="UP000016569"/>
    </source>
</evidence>
<evidence type="ECO:0000313" key="2">
    <source>
        <dbReference type="EMBL" id="GAD57951.1"/>
    </source>
</evidence>
<proteinExistence type="predicted"/>
<feature type="signal peptide" evidence="1">
    <location>
        <begin position="1"/>
        <end position="21"/>
    </location>
</feature>
<dbReference type="EMBL" id="BATC01000002">
    <property type="protein sequence ID" value="GAD57951.1"/>
    <property type="molecule type" value="Genomic_DNA"/>
</dbReference>
<sequence length="172" mass="18705">MRITPAIIATAAMLVAWASNAQPAEDPTGPWAMMLSVPYDPGGQPVIGWISENDAPGPPESEEHYINEHWEMMLHQPASMDSDPERWTLRRMRYVCGDSTVAVLETRTFQGETLVETTGPESSSGIIPHTLAAFTINAVCRNGIADAAPRAADRAAATAEQVAFLERWNGSR</sequence>
<comment type="caution">
    <text evidence="2">The sequence shown here is derived from an EMBL/GenBank/DDBJ whole genome shotgun (WGS) entry which is preliminary data.</text>
</comment>
<reference evidence="3" key="1">
    <citation type="journal article" date="2013" name="Genome Announc.">
        <title>Draft Genome Sequence of the Dimorphic Prosthecate Bacterium Brevundimonas abyssalis TAR-001T.</title>
        <authorList>
            <person name="Tsubouchi T."/>
            <person name="Nishi S."/>
            <person name="Usui K."/>
            <person name="Shimane Y."/>
            <person name="Takaki Y."/>
            <person name="Maruyama T."/>
            <person name="Hatada Y."/>
        </authorList>
    </citation>
    <scope>NUCLEOTIDE SEQUENCE [LARGE SCALE GENOMIC DNA]</scope>
    <source>
        <strain evidence="3">TAR-001</strain>
    </source>
</reference>
<gene>
    <name evidence="2" type="ORF">MBEBAB_0201</name>
</gene>
<keyword evidence="3" id="KW-1185">Reference proteome</keyword>
<dbReference type="Proteomes" id="UP000016569">
    <property type="component" value="Unassembled WGS sequence"/>
</dbReference>
<keyword evidence="1" id="KW-0732">Signal</keyword>
<name>A0A8E0KGX0_9CAUL</name>
<organism evidence="2 3">
    <name type="scientific">Brevundimonas abyssalis TAR-001</name>
    <dbReference type="NCBI Taxonomy" id="1391729"/>
    <lineage>
        <taxon>Bacteria</taxon>
        <taxon>Pseudomonadati</taxon>
        <taxon>Pseudomonadota</taxon>
        <taxon>Alphaproteobacteria</taxon>
        <taxon>Caulobacterales</taxon>
        <taxon>Caulobacteraceae</taxon>
        <taxon>Brevundimonas</taxon>
    </lineage>
</organism>
<accession>A0A8E0KGX0</accession>
<feature type="chain" id="PRO_5034705270" evidence="1">
    <location>
        <begin position="22"/>
        <end position="172"/>
    </location>
</feature>
<protein>
    <submittedName>
        <fullName evidence="2">Uncharacterized protein</fullName>
    </submittedName>
</protein>
<dbReference type="AlphaFoldDB" id="A0A8E0KGX0"/>
<dbReference type="RefSeq" id="WP_021696047.1">
    <property type="nucleotide sequence ID" value="NZ_BATC01000002.1"/>
</dbReference>